<dbReference type="InterPro" id="IPR036056">
    <property type="entry name" value="Fibrinogen-like_C"/>
</dbReference>
<proteinExistence type="predicted"/>
<comment type="caution">
    <text evidence="1">The sequence shown here is derived from an EMBL/GenBank/DDBJ whole genome shotgun (WGS) entry which is preliminary data.</text>
</comment>
<dbReference type="SUPFAM" id="SSF56496">
    <property type="entry name" value="Fibrinogen C-terminal domain-like"/>
    <property type="match status" value="1"/>
</dbReference>
<gene>
    <name evidence="1" type="ORF">PACLA_8A049968</name>
</gene>
<reference evidence="1" key="1">
    <citation type="submission" date="2020-04" db="EMBL/GenBank/DDBJ databases">
        <authorList>
            <person name="Alioto T."/>
            <person name="Alioto T."/>
            <person name="Gomez Garrido J."/>
        </authorList>
    </citation>
    <scope>NUCLEOTIDE SEQUENCE</scope>
    <source>
        <strain evidence="1">A484AB</strain>
    </source>
</reference>
<name>A0A6S7HZF5_PARCT</name>
<dbReference type="AlphaFoldDB" id="A0A6S7HZF5"/>
<dbReference type="OrthoDB" id="5965426at2759"/>
<evidence type="ECO:0000313" key="1">
    <source>
        <dbReference type="EMBL" id="CAB4010127.1"/>
    </source>
</evidence>
<accession>A0A6S7HZF5</accession>
<evidence type="ECO:0000313" key="2">
    <source>
        <dbReference type="Proteomes" id="UP001152795"/>
    </source>
</evidence>
<dbReference type="Proteomes" id="UP001152795">
    <property type="component" value="Unassembled WGS sequence"/>
</dbReference>
<sequence>MFCEKKLKSCRDYKDGTRVPGNYTVVDKNGNPYQVFCDFNKNYGANTWTLIQSYSLENKNGFASPFTMDNPRNEDNFTWIDYRLSVERMTYIHEQSVKWRITCNYGTEGSLYNDYVRALIADVPLFTLFTNQGKCVPVQRISIRGKTCINCKAYMVQSYELPLHFRAKQSNQCNFKVPQTQSCPPESEDNFGNYNCINPKHKCSSSSSATTQTWLGGY</sequence>
<organism evidence="1 2">
    <name type="scientific">Paramuricea clavata</name>
    <name type="common">Red gorgonian</name>
    <name type="synonym">Violescent sea-whip</name>
    <dbReference type="NCBI Taxonomy" id="317549"/>
    <lineage>
        <taxon>Eukaryota</taxon>
        <taxon>Metazoa</taxon>
        <taxon>Cnidaria</taxon>
        <taxon>Anthozoa</taxon>
        <taxon>Octocorallia</taxon>
        <taxon>Malacalcyonacea</taxon>
        <taxon>Plexauridae</taxon>
        <taxon>Paramuricea</taxon>
    </lineage>
</organism>
<dbReference type="EMBL" id="CACRXK020006684">
    <property type="protein sequence ID" value="CAB4010127.1"/>
    <property type="molecule type" value="Genomic_DNA"/>
</dbReference>
<keyword evidence="2" id="KW-1185">Reference proteome</keyword>
<protein>
    <submittedName>
        <fullName evidence="1">Uncharacterized protein</fullName>
    </submittedName>
</protein>